<dbReference type="AlphaFoldDB" id="A0A0Q9X6F3"/>
<accession>A0A0Q9X6F3</accession>
<feature type="region of interest" description="Disordered" evidence="1">
    <location>
        <begin position="147"/>
        <end position="179"/>
    </location>
</feature>
<feature type="compositionally biased region" description="Polar residues" evidence="1">
    <location>
        <begin position="152"/>
        <end position="171"/>
    </location>
</feature>
<evidence type="ECO:0000313" key="3">
    <source>
        <dbReference type="Proteomes" id="UP000007798"/>
    </source>
</evidence>
<dbReference type="EMBL" id="CH964282">
    <property type="protein sequence ID" value="KRG00321.1"/>
    <property type="molecule type" value="Genomic_DNA"/>
</dbReference>
<gene>
    <name evidence="2" type="primary">Dwil\GK28086</name>
    <name evidence="2" type="ORF">Dwil_GK28086</name>
</gene>
<evidence type="ECO:0000256" key="1">
    <source>
        <dbReference type="SAM" id="MobiDB-lite"/>
    </source>
</evidence>
<reference evidence="2 3" key="1">
    <citation type="journal article" date="2007" name="Nature">
        <title>Evolution of genes and genomes on the Drosophila phylogeny.</title>
        <authorList>
            <consortium name="Drosophila 12 Genomes Consortium"/>
            <person name="Clark A.G."/>
            <person name="Eisen M.B."/>
            <person name="Smith D.R."/>
            <person name="Bergman C.M."/>
            <person name="Oliver B."/>
            <person name="Markow T.A."/>
            <person name="Kaufman T.C."/>
            <person name="Kellis M."/>
            <person name="Gelbart W."/>
            <person name="Iyer V.N."/>
            <person name="Pollard D.A."/>
            <person name="Sackton T.B."/>
            <person name="Larracuente A.M."/>
            <person name="Singh N.D."/>
            <person name="Abad J.P."/>
            <person name="Abt D.N."/>
            <person name="Adryan B."/>
            <person name="Aguade M."/>
            <person name="Akashi H."/>
            <person name="Anderson W.W."/>
            <person name="Aquadro C.F."/>
            <person name="Ardell D.H."/>
            <person name="Arguello R."/>
            <person name="Artieri C.G."/>
            <person name="Barbash D.A."/>
            <person name="Barker D."/>
            <person name="Barsanti P."/>
            <person name="Batterham P."/>
            <person name="Batzoglou S."/>
            <person name="Begun D."/>
            <person name="Bhutkar A."/>
            <person name="Blanco E."/>
            <person name="Bosak S.A."/>
            <person name="Bradley R.K."/>
            <person name="Brand A.D."/>
            <person name="Brent M.R."/>
            <person name="Brooks A.N."/>
            <person name="Brown R.H."/>
            <person name="Butlin R.K."/>
            <person name="Caggese C."/>
            <person name="Calvi B.R."/>
            <person name="Bernardo de Carvalho A."/>
            <person name="Caspi A."/>
            <person name="Castrezana S."/>
            <person name="Celniker S.E."/>
            <person name="Chang J.L."/>
            <person name="Chapple C."/>
            <person name="Chatterji S."/>
            <person name="Chinwalla A."/>
            <person name="Civetta A."/>
            <person name="Clifton S.W."/>
            <person name="Comeron J.M."/>
            <person name="Costello J.C."/>
            <person name="Coyne J.A."/>
            <person name="Daub J."/>
            <person name="David R.G."/>
            <person name="Delcher A.L."/>
            <person name="Delehaunty K."/>
            <person name="Do C.B."/>
            <person name="Ebling H."/>
            <person name="Edwards K."/>
            <person name="Eickbush T."/>
            <person name="Evans J.D."/>
            <person name="Filipski A."/>
            <person name="Findeiss S."/>
            <person name="Freyhult E."/>
            <person name="Fulton L."/>
            <person name="Fulton R."/>
            <person name="Garcia A.C."/>
            <person name="Gardiner A."/>
            <person name="Garfield D.A."/>
            <person name="Garvin B.E."/>
            <person name="Gibson G."/>
            <person name="Gilbert D."/>
            <person name="Gnerre S."/>
            <person name="Godfrey J."/>
            <person name="Good R."/>
            <person name="Gotea V."/>
            <person name="Gravely B."/>
            <person name="Greenberg A.J."/>
            <person name="Griffiths-Jones S."/>
            <person name="Gross S."/>
            <person name="Guigo R."/>
            <person name="Gustafson E.A."/>
            <person name="Haerty W."/>
            <person name="Hahn M.W."/>
            <person name="Halligan D.L."/>
            <person name="Halpern A.L."/>
            <person name="Halter G.M."/>
            <person name="Han M.V."/>
            <person name="Heger A."/>
            <person name="Hillier L."/>
            <person name="Hinrichs A.S."/>
            <person name="Holmes I."/>
            <person name="Hoskins R.A."/>
            <person name="Hubisz M.J."/>
            <person name="Hultmark D."/>
            <person name="Huntley M.A."/>
            <person name="Jaffe D.B."/>
            <person name="Jagadeeshan S."/>
            <person name="Jeck W.R."/>
            <person name="Johnson J."/>
            <person name="Jones C.D."/>
            <person name="Jordan W.C."/>
            <person name="Karpen G.H."/>
            <person name="Kataoka E."/>
            <person name="Keightley P.D."/>
            <person name="Kheradpour P."/>
            <person name="Kirkness E.F."/>
            <person name="Koerich L.B."/>
            <person name="Kristiansen K."/>
            <person name="Kudrna D."/>
            <person name="Kulathinal R.J."/>
            <person name="Kumar S."/>
            <person name="Kwok R."/>
            <person name="Lander E."/>
            <person name="Langley C.H."/>
            <person name="Lapoint R."/>
            <person name="Lazzaro B.P."/>
            <person name="Lee S.J."/>
            <person name="Levesque L."/>
            <person name="Li R."/>
            <person name="Lin C.F."/>
            <person name="Lin M.F."/>
            <person name="Lindblad-Toh K."/>
            <person name="Llopart A."/>
            <person name="Long M."/>
            <person name="Low L."/>
            <person name="Lozovsky E."/>
            <person name="Lu J."/>
            <person name="Luo M."/>
            <person name="Machado C.A."/>
            <person name="Makalowski W."/>
            <person name="Marzo M."/>
            <person name="Matsuda M."/>
            <person name="Matzkin L."/>
            <person name="McAllister B."/>
            <person name="McBride C.S."/>
            <person name="McKernan B."/>
            <person name="McKernan K."/>
            <person name="Mendez-Lago M."/>
            <person name="Minx P."/>
            <person name="Mollenhauer M.U."/>
            <person name="Montooth K."/>
            <person name="Mount S.M."/>
            <person name="Mu X."/>
            <person name="Myers E."/>
            <person name="Negre B."/>
            <person name="Newfeld S."/>
            <person name="Nielsen R."/>
            <person name="Noor M.A."/>
            <person name="O'Grady P."/>
            <person name="Pachter L."/>
            <person name="Papaceit M."/>
            <person name="Parisi M.J."/>
            <person name="Parisi M."/>
            <person name="Parts L."/>
            <person name="Pedersen J.S."/>
            <person name="Pesole G."/>
            <person name="Phillippy A.M."/>
            <person name="Ponting C.P."/>
            <person name="Pop M."/>
            <person name="Porcelli D."/>
            <person name="Powell J.R."/>
            <person name="Prohaska S."/>
            <person name="Pruitt K."/>
            <person name="Puig M."/>
            <person name="Quesneville H."/>
            <person name="Ram K.R."/>
            <person name="Rand D."/>
            <person name="Rasmussen M.D."/>
            <person name="Reed L.K."/>
            <person name="Reenan R."/>
            <person name="Reily A."/>
            <person name="Remington K.A."/>
            <person name="Rieger T.T."/>
            <person name="Ritchie M.G."/>
            <person name="Robin C."/>
            <person name="Rogers Y.H."/>
            <person name="Rohde C."/>
            <person name="Rozas J."/>
            <person name="Rubenfield M.J."/>
            <person name="Ruiz A."/>
            <person name="Russo S."/>
            <person name="Salzberg S.L."/>
            <person name="Sanchez-Gracia A."/>
            <person name="Saranga D.J."/>
            <person name="Sato H."/>
            <person name="Schaeffer S.W."/>
            <person name="Schatz M.C."/>
            <person name="Schlenke T."/>
            <person name="Schwartz R."/>
            <person name="Segarra C."/>
            <person name="Singh R.S."/>
            <person name="Sirot L."/>
            <person name="Sirota M."/>
            <person name="Sisneros N.B."/>
            <person name="Smith C.D."/>
            <person name="Smith T.F."/>
            <person name="Spieth J."/>
            <person name="Stage D.E."/>
            <person name="Stark A."/>
            <person name="Stephan W."/>
            <person name="Strausberg R.L."/>
            <person name="Strempel S."/>
            <person name="Sturgill D."/>
            <person name="Sutton G."/>
            <person name="Sutton G.G."/>
            <person name="Tao W."/>
            <person name="Teichmann S."/>
            <person name="Tobari Y.N."/>
            <person name="Tomimura Y."/>
            <person name="Tsolas J.M."/>
            <person name="Valente V.L."/>
            <person name="Venter E."/>
            <person name="Venter J.C."/>
            <person name="Vicario S."/>
            <person name="Vieira F.G."/>
            <person name="Vilella A.J."/>
            <person name="Villasante A."/>
            <person name="Walenz B."/>
            <person name="Wang J."/>
            <person name="Wasserman M."/>
            <person name="Watts T."/>
            <person name="Wilson D."/>
            <person name="Wilson R.K."/>
            <person name="Wing R.A."/>
            <person name="Wolfner M.F."/>
            <person name="Wong A."/>
            <person name="Wong G.K."/>
            <person name="Wu C.I."/>
            <person name="Wu G."/>
            <person name="Yamamoto D."/>
            <person name="Yang H.P."/>
            <person name="Yang S.P."/>
            <person name="Yorke J.A."/>
            <person name="Yoshida K."/>
            <person name="Zdobnov E."/>
            <person name="Zhang P."/>
            <person name="Zhang Y."/>
            <person name="Zimin A.V."/>
            <person name="Baldwin J."/>
            <person name="Abdouelleil A."/>
            <person name="Abdulkadir J."/>
            <person name="Abebe A."/>
            <person name="Abera B."/>
            <person name="Abreu J."/>
            <person name="Acer S.C."/>
            <person name="Aftuck L."/>
            <person name="Alexander A."/>
            <person name="An P."/>
            <person name="Anderson E."/>
            <person name="Anderson S."/>
            <person name="Arachi H."/>
            <person name="Azer M."/>
            <person name="Bachantsang P."/>
            <person name="Barry A."/>
            <person name="Bayul T."/>
            <person name="Berlin A."/>
            <person name="Bessette D."/>
            <person name="Bloom T."/>
            <person name="Blye J."/>
            <person name="Boguslavskiy L."/>
            <person name="Bonnet C."/>
            <person name="Boukhgalter B."/>
            <person name="Bourzgui I."/>
            <person name="Brown A."/>
            <person name="Cahill P."/>
            <person name="Channer S."/>
            <person name="Cheshatsang Y."/>
            <person name="Chuda L."/>
            <person name="Citroen M."/>
            <person name="Collymore A."/>
            <person name="Cooke P."/>
            <person name="Costello M."/>
            <person name="D'Aco K."/>
            <person name="Daza R."/>
            <person name="De Haan G."/>
            <person name="DeGray S."/>
            <person name="DeMaso C."/>
            <person name="Dhargay N."/>
            <person name="Dooley K."/>
            <person name="Dooley E."/>
            <person name="Doricent M."/>
            <person name="Dorje P."/>
            <person name="Dorjee K."/>
            <person name="Dupes A."/>
            <person name="Elong R."/>
            <person name="Falk J."/>
            <person name="Farina A."/>
            <person name="Faro S."/>
            <person name="Ferguson D."/>
            <person name="Fisher S."/>
            <person name="Foley C.D."/>
            <person name="Franke A."/>
            <person name="Friedrich D."/>
            <person name="Gadbois L."/>
            <person name="Gearin G."/>
            <person name="Gearin C.R."/>
            <person name="Giannoukos G."/>
            <person name="Goode T."/>
            <person name="Graham J."/>
            <person name="Grandbois E."/>
            <person name="Grewal S."/>
            <person name="Gyaltsen K."/>
            <person name="Hafez N."/>
            <person name="Hagos B."/>
            <person name="Hall J."/>
            <person name="Henson C."/>
            <person name="Hollinger A."/>
            <person name="Honan T."/>
            <person name="Huard M.D."/>
            <person name="Hughes L."/>
            <person name="Hurhula B."/>
            <person name="Husby M.E."/>
            <person name="Kamat A."/>
            <person name="Kanga B."/>
            <person name="Kashin S."/>
            <person name="Khazanovich D."/>
            <person name="Kisner P."/>
            <person name="Lance K."/>
            <person name="Lara M."/>
            <person name="Lee W."/>
            <person name="Lennon N."/>
            <person name="Letendre F."/>
            <person name="LeVine R."/>
            <person name="Lipovsky A."/>
            <person name="Liu X."/>
            <person name="Liu J."/>
            <person name="Liu S."/>
            <person name="Lokyitsang T."/>
            <person name="Lokyitsang Y."/>
            <person name="Lubonja R."/>
            <person name="Lui A."/>
            <person name="MacDonald P."/>
            <person name="Magnisalis V."/>
            <person name="Maru K."/>
            <person name="Matthews C."/>
            <person name="McCusker W."/>
            <person name="McDonough S."/>
            <person name="Mehta T."/>
            <person name="Meldrim J."/>
            <person name="Meneus L."/>
            <person name="Mihai O."/>
            <person name="Mihalev A."/>
            <person name="Mihova T."/>
            <person name="Mittelman R."/>
            <person name="Mlenga V."/>
            <person name="Montmayeur A."/>
            <person name="Mulrain L."/>
            <person name="Navidi A."/>
            <person name="Naylor J."/>
            <person name="Negash T."/>
            <person name="Nguyen T."/>
            <person name="Nguyen N."/>
            <person name="Nicol R."/>
            <person name="Norbu C."/>
            <person name="Norbu N."/>
            <person name="Novod N."/>
            <person name="O'Neill B."/>
            <person name="Osman S."/>
            <person name="Markiewicz E."/>
            <person name="Oyono O.L."/>
            <person name="Patti C."/>
            <person name="Phunkhang P."/>
            <person name="Pierre F."/>
            <person name="Priest M."/>
            <person name="Raghuraman S."/>
            <person name="Rege F."/>
            <person name="Reyes R."/>
            <person name="Rise C."/>
            <person name="Rogov P."/>
            <person name="Ross K."/>
            <person name="Ryan E."/>
            <person name="Settipalli S."/>
            <person name="Shea T."/>
            <person name="Sherpa N."/>
            <person name="Shi L."/>
            <person name="Shih D."/>
            <person name="Sparrow T."/>
            <person name="Spaulding J."/>
            <person name="Stalker J."/>
            <person name="Stange-Thomann N."/>
            <person name="Stavropoulos S."/>
            <person name="Stone C."/>
            <person name="Strader C."/>
            <person name="Tesfaye S."/>
            <person name="Thomson T."/>
            <person name="Thoulutsang Y."/>
            <person name="Thoulutsang D."/>
            <person name="Topham K."/>
            <person name="Topping I."/>
            <person name="Tsamla T."/>
            <person name="Vassiliev H."/>
            <person name="Vo A."/>
            <person name="Wangchuk T."/>
            <person name="Wangdi T."/>
            <person name="Weiand M."/>
            <person name="Wilkinson J."/>
            <person name="Wilson A."/>
            <person name="Yadav S."/>
            <person name="Young G."/>
            <person name="Yu Q."/>
            <person name="Zembek L."/>
            <person name="Zhong D."/>
            <person name="Zimmer A."/>
            <person name="Zwirko Z."/>
            <person name="Jaffe D.B."/>
            <person name="Alvarez P."/>
            <person name="Brockman W."/>
            <person name="Butler J."/>
            <person name="Chin C."/>
            <person name="Gnerre S."/>
            <person name="Grabherr M."/>
            <person name="Kleber M."/>
            <person name="Mauceli E."/>
            <person name="MacCallum I."/>
        </authorList>
    </citation>
    <scope>NUCLEOTIDE SEQUENCE [LARGE SCALE GENOMIC DNA]</scope>
    <source>
        <strain evidence="3">Tucson 14030-0811.24</strain>
    </source>
</reference>
<dbReference type="InParanoid" id="A0A0Q9X6F3"/>
<protein>
    <submittedName>
        <fullName evidence="2">Uncharacterized protein</fullName>
    </submittedName>
</protein>
<sequence>MATSVISSVVSTSVGRRNICAEFATPSLTQSKSKSVSNLGEPSTCACLRCQYLTNKVRRSQSTHCSSDDTLPVEHKHQPLSAISLGALSAKESPIFIRRQQLQLPVPASSSQSSCSSQFSLRSVNPQPELDLSAIEALITETEEIPKMPASSPRNNMDINRNNGYLQNGTLPETLYSHR</sequence>
<keyword evidence="3" id="KW-1185">Reference proteome</keyword>
<name>A0A0Q9X6F3_DROWI</name>
<dbReference type="OrthoDB" id="8063337at2759"/>
<proteinExistence type="predicted"/>
<dbReference type="Proteomes" id="UP000007798">
    <property type="component" value="Unassembled WGS sequence"/>
</dbReference>
<organism evidence="2 3">
    <name type="scientific">Drosophila willistoni</name>
    <name type="common">Fruit fly</name>
    <dbReference type="NCBI Taxonomy" id="7260"/>
    <lineage>
        <taxon>Eukaryota</taxon>
        <taxon>Metazoa</taxon>
        <taxon>Ecdysozoa</taxon>
        <taxon>Arthropoda</taxon>
        <taxon>Hexapoda</taxon>
        <taxon>Insecta</taxon>
        <taxon>Pterygota</taxon>
        <taxon>Neoptera</taxon>
        <taxon>Endopterygota</taxon>
        <taxon>Diptera</taxon>
        <taxon>Brachycera</taxon>
        <taxon>Muscomorpha</taxon>
        <taxon>Ephydroidea</taxon>
        <taxon>Drosophilidae</taxon>
        <taxon>Drosophila</taxon>
        <taxon>Sophophora</taxon>
    </lineage>
</organism>
<evidence type="ECO:0000313" key="2">
    <source>
        <dbReference type="EMBL" id="KRG00321.1"/>
    </source>
</evidence>